<gene>
    <name evidence="2" type="ORF">QO014_004234</name>
</gene>
<organism evidence="2 3">
    <name type="scientific">Kaistia dalseonensis</name>
    <dbReference type="NCBI Taxonomy" id="410840"/>
    <lineage>
        <taxon>Bacteria</taxon>
        <taxon>Pseudomonadati</taxon>
        <taxon>Pseudomonadota</taxon>
        <taxon>Alphaproteobacteria</taxon>
        <taxon>Hyphomicrobiales</taxon>
        <taxon>Kaistiaceae</taxon>
        <taxon>Kaistia</taxon>
    </lineage>
</organism>
<name>A0ABU0HDB0_9HYPH</name>
<accession>A0ABU0HDB0</accession>
<sequence length="41" mass="4551">MSSTNIVAIIGIVAAFTAFMITLAWAERQTRTLPQRITTKK</sequence>
<comment type="caution">
    <text evidence="2">The sequence shown here is derived from an EMBL/GenBank/DDBJ whole genome shotgun (WGS) entry which is preliminary data.</text>
</comment>
<feature type="transmembrane region" description="Helical" evidence="1">
    <location>
        <begin position="6"/>
        <end position="26"/>
    </location>
</feature>
<evidence type="ECO:0000313" key="3">
    <source>
        <dbReference type="Proteomes" id="UP001241603"/>
    </source>
</evidence>
<keyword evidence="3" id="KW-1185">Reference proteome</keyword>
<evidence type="ECO:0000313" key="2">
    <source>
        <dbReference type="EMBL" id="MDQ0439828.1"/>
    </source>
</evidence>
<dbReference type="EMBL" id="JAUSVO010000006">
    <property type="protein sequence ID" value="MDQ0439828.1"/>
    <property type="molecule type" value="Genomic_DNA"/>
</dbReference>
<keyword evidence="1" id="KW-1133">Transmembrane helix</keyword>
<dbReference type="Proteomes" id="UP001241603">
    <property type="component" value="Unassembled WGS sequence"/>
</dbReference>
<reference evidence="2 3" key="1">
    <citation type="submission" date="2023-07" db="EMBL/GenBank/DDBJ databases">
        <title>Genomic Encyclopedia of Type Strains, Phase IV (KMG-IV): sequencing the most valuable type-strain genomes for metagenomic binning, comparative biology and taxonomic classification.</title>
        <authorList>
            <person name="Goeker M."/>
        </authorList>
    </citation>
    <scope>NUCLEOTIDE SEQUENCE [LARGE SCALE GENOMIC DNA]</scope>
    <source>
        <strain evidence="2 3">B6-8</strain>
    </source>
</reference>
<dbReference type="RefSeq" id="WP_266350712.1">
    <property type="nucleotide sequence ID" value="NZ_JAPKNG010000006.1"/>
</dbReference>
<evidence type="ECO:0000256" key="1">
    <source>
        <dbReference type="SAM" id="Phobius"/>
    </source>
</evidence>
<keyword evidence="1" id="KW-0472">Membrane</keyword>
<keyword evidence="1" id="KW-0812">Transmembrane</keyword>
<proteinExistence type="predicted"/>
<protein>
    <submittedName>
        <fullName evidence="2">Uncharacterized protein</fullName>
    </submittedName>
</protein>